<evidence type="ECO:0000256" key="2">
    <source>
        <dbReference type="ARBA" id="ARBA00023125"/>
    </source>
</evidence>
<dbReference type="PROSITE" id="PS50932">
    <property type="entry name" value="HTH_LACI_2"/>
    <property type="match status" value="1"/>
</dbReference>
<keyword evidence="2 5" id="KW-0238">DNA-binding</keyword>
<dbReference type="InterPro" id="IPR028082">
    <property type="entry name" value="Peripla_BP_I"/>
</dbReference>
<dbReference type="PROSITE" id="PS00356">
    <property type="entry name" value="HTH_LACI_1"/>
    <property type="match status" value="1"/>
</dbReference>
<dbReference type="Gene3D" id="1.10.260.40">
    <property type="entry name" value="lambda repressor-like DNA-binding domains"/>
    <property type="match status" value="1"/>
</dbReference>
<reference evidence="5 6" key="1">
    <citation type="submission" date="2024-08" db="EMBL/GenBank/DDBJ databases">
        <title>Whole-genome sequencing of halo(alkali)philic microorganisms from hypersaline lakes.</title>
        <authorList>
            <person name="Sorokin D.Y."/>
            <person name="Merkel A.Y."/>
            <person name="Messina E."/>
            <person name="Yakimov M."/>
        </authorList>
    </citation>
    <scope>NUCLEOTIDE SEQUENCE [LARGE SCALE GENOMIC DNA]</scope>
    <source>
        <strain evidence="5 6">AB-hyl4</strain>
    </source>
</reference>
<gene>
    <name evidence="5" type="ORF">ACERK3_00125</name>
</gene>
<dbReference type="RefSeq" id="WP_425344067.1">
    <property type="nucleotide sequence ID" value="NZ_JBGUBD010000001.1"/>
</dbReference>
<evidence type="ECO:0000259" key="4">
    <source>
        <dbReference type="PROSITE" id="PS50932"/>
    </source>
</evidence>
<dbReference type="SUPFAM" id="SSF53822">
    <property type="entry name" value="Periplasmic binding protein-like I"/>
    <property type="match status" value="1"/>
</dbReference>
<comment type="caution">
    <text evidence="5">The sequence shown here is derived from an EMBL/GenBank/DDBJ whole genome shotgun (WGS) entry which is preliminary data.</text>
</comment>
<name>A0ABV4TZB9_9BACT</name>
<dbReference type="PANTHER" id="PTHR30146:SF153">
    <property type="entry name" value="LACTOSE OPERON REPRESSOR"/>
    <property type="match status" value="1"/>
</dbReference>
<dbReference type="Proteomes" id="UP001575105">
    <property type="component" value="Unassembled WGS sequence"/>
</dbReference>
<keyword evidence="6" id="KW-1185">Reference proteome</keyword>
<dbReference type="InterPro" id="IPR046335">
    <property type="entry name" value="LacI/GalR-like_sensor"/>
</dbReference>
<dbReference type="GO" id="GO:0003677">
    <property type="term" value="F:DNA binding"/>
    <property type="evidence" value="ECO:0007669"/>
    <property type="project" value="UniProtKB-KW"/>
</dbReference>
<keyword evidence="1" id="KW-0805">Transcription regulation</keyword>
<evidence type="ECO:0000313" key="5">
    <source>
        <dbReference type="EMBL" id="MFA9476687.1"/>
    </source>
</evidence>
<proteinExistence type="predicted"/>
<evidence type="ECO:0000313" key="6">
    <source>
        <dbReference type="Proteomes" id="UP001575105"/>
    </source>
</evidence>
<dbReference type="SMART" id="SM00354">
    <property type="entry name" value="HTH_LACI"/>
    <property type="match status" value="1"/>
</dbReference>
<dbReference type="PANTHER" id="PTHR30146">
    <property type="entry name" value="LACI-RELATED TRANSCRIPTIONAL REPRESSOR"/>
    <property type="match status" value="1"/>
</dbReference>
<evidence type="ECO:0000256" key="1">
    <source>
        <dbReference type="ARBA" id="ARBA00023015"/>
    </source>
</evidence>
<dbReference type="Pfam" id="PF13377">
    <property type="entry name" value="Peripla_BP_3"/>
    <property type="match status" value="1"/>
</dbReference>
<dbReference type="InterPro" id="IPR000843">
    <property type="entry name" value="HTH_LacI"/>
</dbReference>
<sequence>MSKLTCDQNTTYRPPSIREIARRAGVSPSTVSRVVNKRVTTVPIAENTRKKVLEACRRLNYQPNIHATRLFAGRSNSIAFVVPQDTVGFSDVNLGKTLSALSVSAAAAGQEILLLTVDDRFLRSRKHISLFRSRSIDGMLIWGATPQHEAFIGELAQQGNWPVVIVNGSSAGKGLPRLLVDNRAGGAMMAEHLCSLKHQRIAFLSGPATVMASTARLEGFKAACERFGVEPEVVEGDFTLESGRALAEQLLSRPKPPTAIAGVNDSVALGVMEAADALGIRVPEALSVTGGDDVFPYYRPALTTFHAPMEELGRDGVRLLLEWIEGNRSTREDSQDSYYPVTFKRGATTAPPSESN</sequence>
<accession>A0ABV4TZB9</accession>
<dbReference type="CDD" id="cd01392">
    <property type="entry name" value="HTH_LacI"/>
    <property type="match status" value="1"/>
</dbReference>
<dbReference type="Pfam" id="PF00356">
    <property type="entry name" value="LacI"/>
    <property type="match status" value="1"/>
</dbReference>
<protein>
    <submittedName>
        <fullName evidence="5">LacI family DNA-binding transcriptional regulator</fullName>
    </submittedName>
</protein>
<dbReference type="CDD" id="cd06267">
    <property type="entry name" value="PBP1_LacI_sugar_binding-like"/>
    <property type="match status" value="1"/>
</dbReference>
<dbReference type="EMBL" id="JBGUBD010000001">
    <property type="protein sequence ID" value="MFA9476687.1"/>
    <property type="molecule type" value="Genomic_DNA"/>
</dbReference>
<dbReference type="SUPFAM" id="SSF47413">
    <property type="entry name" value="lambda repressor-like DNA-binding domains"/>
    <property type="match status" value="1"/>
</dbReference>
<organism evidence="5 6">
    <name type="scientific">Natronomicrosphaera hydrolytica</name>
    <dbReference type="NCBI Taxonomy" id="3242702"/>
    <lineage>
        <taxon>Bacteria</taxon>
        <taxon>Pseudomonadati</taxon>
        <taxon>Planctomycetota</taxon>
        <taxon>Phycisphaerae</taxon>
        <taxon>Phycisphaerales</taxon>
        <taxon>Phycisphaeraceae</taxon>
        <taxon>Natronomicrosphaera</taxon>
    </lineage>
</organism>
<evidence type="ECO:0000256" key="3">
    <source>
        <dbReference type="ARBA" id="ARBA00023163"/>
    </source>
</evidence>
<dbReference type="Gene3D" id="3.40.50.2300">
    <property type="match status" value="2"/>
</dbReference>
<keyword evidence="3" id="KW-0804">Transcription</keyword>
<feature type="domain" description="HTH lacI-type" evidence="4">
    <location>
        <begin position="15"/>
        <end position="72"/>
    </location>
</feature>
<dbReference type="InterPro" id="IPR010982">
    <property type="entry name" value="Lambda_DNA-bd_dom_sf"/>
</dbReference>
<dbReference type="PRINTS" id="PR00036">
    <property type="entry name" value="HTHLACI"/>
</dbReference>